<accession>A0A9P3H4N6</accession>
<dbReference type="EMBL" id="BQFW01000003">
    <property type="protein sequence ID" value="GJJ69935.1"/>
    <property type="molecule type" value="Genomic_DNA"/>
</dbReference>
<dbReference type="OrthoDB" id="2323998at2759"/>
<evidence type="ECO:0000313" key="2">
    <source>
        <dbReference type="EMBL" id="GJJ69935.1"/>
    </source>
</evidence>
<sequence length="556" mass="60299">MFRRHVSAIACAWLLCLALLDRPVLADPTADAVAAALDQEGVPMKSVPIHLMPRSNAGRKRTLNKFQPKDSIQLRFIDAEKGNYGACHHVDMDVELKSEDGKSTVQSLNPYAFQHAVNSISCSGTQFHLKLASEFANQVRRWNLSPSKVIAIVIPHDFVDLKKNPACYQDLDTKAKKWIKEHPLETVVKMVKNVQFLDAKDPNTVSLTVVQTNLWSQLNRAQSVRINHRPLDEMIPLYFSKRSIGEQQGPMWDYEHDMQSATSQVAGLISNQNVNANMDQSSVKGYAQADMSWSQTCIKNIFTGSMDCAKWGISNSKISGMTQINHQAQVSVKNSGTLSKRNGNPMLTLTNINVTTPSFNLMTPIPLLGFSVPGVFDMGANVALTGAVSVAILVQATKDVLVNTGSSASCPWIIDWNGSFTQIPTIQFGTCTLPTASKRKRSLSLQERDVGSDSSTQTRQTAAVSIGMTVAPSVGMALNVFGFTALSAGIGSPIHVDVNTHWDTDSTTLCPANNVATSLDGNAALQLTGSFFGFSKAIPVVQSPTLATPAVCIPHI</sequence>
<reference evidence="2" key="2">
    <citation type="journal article" date="2022" name="Microbiol. Resour. Announc.">
        <title>Whole-Genome Sequence of Entomortierella parvispora E1425, a Mucoromycotan Fungus Associated with Burkholderiaceae-Related Endosymbiotic Bacteria.</title>
        <authorList>
            <person name="Herlambang A."/>
            <person name="Guo Y."/>
            <person name="Takashima Y."/>
            <person name="Narisawa K."/>
            <person name="Ohta H."/>
            <person name="Nishizawa T."/>
        </authorList>
    </citation>
    <scope>NUCLEOTIDE SEQUENCE</scope>
    <source>
        <strain evidence="2">E1425</strain>
    </source>
</reference>
<dbReference type="AlphaFoldDB" id="A0A9P3H4N6"/>
<feature type="signal peptide" evidence="1">
    <location>
        <begin position="1"/>
        <end position="26"/>
    </location>
</feature>
<name>A0A9P3H4N6_9FUNG</name>
<evidence type="ECO:0000256" key="1">
    <source>
        <dbReference type="SAM" id="SignalP"/>
    </source>
</evidence>
<keyword evidence="3" id="KW-1185">Reference proteome</keyword>
<reference evidence="2" key="1">
    <citation type="submission" date="2021-11" db="EMBL/GenBank/DDBJ databases">
        <authorList>
            <person name="Herlambang A."/>
            <person name="Guo Y."/>
            <person name="Takashima Y."/>
            <person name="Nishizawa T."/>
        </authorList>
    </citation>
    <scope>NUCLEOTIDE SEQUENCE</scope>
    <source>
        <strain evidence="2">E1425</strain>
    </source>
</reference>
<protein>
    <submittedName>
        <fullName evidence="2">Uncharacterized protein</fullName>
    </submittedName>
</protein>
<comment type="caution">
    <text evidence="2">The sequence shown here is derived from an EMBL/GenBank/DDBJ whole genome shotgun (WGS) entry which is preliminary data.</text>
</comment>
<gene>
    <name evidence="2" type="ORF">EMPS_02284</name>
</gene>
<organism evidence="2 3">
    <name type="scientific">Entomortierella parvispora</name>
    <dbReference type="NCBI Taxonomy" id="205924"/>
    <lineage>
        <taxon>Eukaryota</taxon>
        <taxon>Fungi</taxon>
        <taxon>Fungi incertae sedis</taxon>
        <taxon>Mucoromycota</taxon>
        <taxon>Mortierellomycotina</taxon>
        <taxon>Mortierellomycetes</taxon>
        <taxon>Mortierellales</taxon>
        <taxon>Mortierellaceae</taxon>
        <taxon>Entomortierella</taxon>
    </lineage>
</organism>
<evidence type="ECO:0000313" key="3">
    <source>
        <dbReference type="Proteomes" id="UP000827284"/>
    </source>
</evidence>
<dbReference type="Proteomes" id="UP000827284">
    <property type="component" value="Unassembled WGS sequence"/>
</dbReference>
<feature type="chain" id="PRO_5040222465" evidence="1">
    <location>
        <begin position="27"/>
        <end position="556"/>
    </location>
</feature>
<keyword evidence="1" id="KW-0732">Signal</keyword>
<proteinExistence type="predicted"/>